<dbReference type="InterPro" id="IPR036770">
    <property type="entry name" value="Ankyrin_rpt-contain_sf"/>
</dbReference>
<dbReference type="PROSITE" id="PS50088">
    <property type="entry name" value="ANK_REPEAT"/>
    <property type="match status" value="2"/>
</dbReference>
<dbReference type="PROSITE" id="PS50297">
    <property type="entry name" value="ANK_REP_REGION"/>
    <property type="match status" value="2"/>
</dbReference>
<accession>A0A811UG33</accession>
<name>A0A811UG33_CERCA</name>
<gene>
    <name evidence="4" type="ORF">CCAP1982_LOCUS6383</name>
</gene>
<dbReference type="InterPro" id="IPR002110">
    <property type="entry name" value="Ankyrin_rpt"/>
</dbReference>
<protein>
    <submittedName>
        <fullName evidence="4">(Mediterranean fruit fly) hypothetical protein</fullName>
    </submittedName>
</protein>
<feature type="repeat" description="ANK" evidence="3">
    <location>
        <begin position="85"/>
        <end position="117"/>
    </location>
</feature>
<dbReference type="SMART" id="SM00248">
    <property type="entry name" value="ANK"/>
    <property type="match status" value="3"/>
</dbReference>
<dbReference type="SUPFAM" id="SSF48403">
    <property type="entry name" value="Ankyrin repeat"/>
    <property type="match status" value="1"/>
</dbReference>
<dbReference type="Gene3D" id="1.25.40.20">
    <property type="entry name" value="Ankyrin repeat-containing domain"/>
    <property type="match status" value="1"/>
</dbReference>
<organism evidence="4 5">
    <name type="scientific">Ceratitis capitata</name>
    <name type="common">Mediterranean fruit fly</name>
    <name type="synonym">Tephritis capitata</name>
    <dbReference type="NCBI Taxonomy" id="7213"/>
    <lineage>
        <taxon>Eukaryota</taxon>
        <taxon>Metazoa</taxon>
        <taxon>Ecdysozoa</taxon>
        <taxon>Arthropoda</taxon>
        <taxon>Hexapoda</taxon>
        <taxon>Insecta</taxon>
        <taxon>Pterygota</taxon>
        <taxon>Neoptera</taxon>
        <taxon>Endopterygota</taxon>
        <taxon>Diptera</taxon>
        <taxon>Brachycera</taxon>
        <taxon>Muscomorpha</taxon>
        <taxon>Tephritoidea</taxon>
        <taxon>Tephritidae</taxon>
        <taxon>Ceratitis</taxon>
        <taxon>Ceratitis</taxon>
    </lineage>
</organism>
<dbReference type="AlphaFoldDB" id="A0A811UG33"/>
<keyword evidence="1" id="KW-0677">Repeat</keyword>
<feature type="repeat" description="ANK" evidence="3">
    <location>
        <begin position="52"/>
        <end position="84"/>
    </location>
</feature>
<reference evidence="4" key="1">
    <citation type="submission" date="2020-11" db="EMBL/GenBank/DDBJ databases">
        <authorList>
            <person name="Whitehead M."/>
        </authorList>
    </citation>
    <scope>NUCLEOTIDE SEQUENCE</scope>
    <source>
        <strain evidence="4">EGII</strain>
    </source>
</reference>
<keyword evidence="5" id="KW-1185">Reference proteome</keyword>
<dbReference type="Proteomes" id="UP000606786">
    <property type="component" value="Unassembled WGS sequence"/>
</dbReference>
<dbReference type="InterPro" id="IPR050776">
    <property type="entry name" value="Ank_Repeat/CDKN_Inhibitor"/>
</dbReference>
<evidence type="ECO:0000256" key="3">
    <source>
        <dbReference type="PROSITE-ProRule" id="PRU00023"/>
    </source>
</evidence>
<dbReference type="Pfam" id="PF12796">
    <property type="entry name" value="Ank_2"/>
    <property type="match status" value="1"/>
</dbReference>
<comment type="caution">
    <text evidence="4">The sequence shown here is derived from an EMBL/GenBank/DDBJ whole genome shotgun (WGS) entry which is preliminary data.</text>
</comment>
<evidence type="ECO:0000256" key="1">
    <source>
        <dbReference type="ARBA" id="ARBA00022737"/>
    </source>
</evidence>
<dbReference type="OrthoDB" id="21416at2759"/>
<sequence length="144" mass="15228">MPAGRLTRRVVDDLKETPSDVLLHLAALRGDEINLRRVLDSGKVHVDCKDEDGTTPLILSAAGGHTPCVLELLEQGADPNSRRATGTTPLFFAAQGGYLDVVKILIKAGASVDTPSVDGGTPLFVAAQGGYVNWFGSCWIVALM</sequence>
<evidence type="ECO:0000256" key="2">
    <source>
        <dbReference type="ARBA" id="ARBA00023043"/>
    </source>
</evidence>
<dbReference type="PANTHER" id="PTHR24201">
    <property type="entry name" value="ANK_REP_REGION DOMAIN-CONTAINING PROTEIN"/>
    <property type="match status" value="1"/>
</dbReference>
<evidence type="ECO:0000313" key="4">
    <source>
        <dbReference type="EMBL" id="CAD6997751.1"/>
    </source>
</evidence>
<keyword evidence="2 3" id="KW-0040">ANK repeat</keyword>
<evidence type="ECO:0000313" key="5">
    <source>
        <dbReference type="Proteomes" id="UP000606786"/>
    </source>
</evidence>
<dbReference type="Pfam" id="PF13637">
    <property type="entry name" value="Ank_4"/>
    <property type="match status" value="1"/>
</dbReference>
<dbReference type="EMBL" id="CAJHJT010000012">
    <property type="protein sequence ID" value="CAD6997751.1"/>
    <property type="molecule type" value="Genomic_DNA"/>
</dbReference>
<proteinExistence type="predicted"/>